<keyword evidence="2" id="KW-0472">Membrane</keyword>
<reference evidence="4" key="1">
    <citation type="submission" date="2023-12" db="EMBL/GenBank/DDBJ databases">
        <title>Novel isolates from deep terrestrial aquifers shed light on the physiology and ecology of the class Limnochordia.</title>
        <authorList>
            <person name="Karnachuk O.V."/>
            <person name="Lukina A.P."/>
            <person name="Avakyan M.R."/>
            <person name="Kadnikov V."/>
            <person name="Begmatov S."/>
            <person name="Beletsky A.V."/>
            <person name="Mardanov A.V."/>
            <person name="Ravin N.V."/>
        </authorList>
    </citation>
    <scope>NUCLEOTIDE SEQUENCE [LARGE SCALE GENOMIC DNA]</scope>
    <source>
        <strain evidence="4">LN</strain>
    </source>
</reference>
<keyword evidence="2" id="KW-1133">Transmembrane helix</keyword>
<organism evidence="3 4">
    <name type="scientific">Geochorda subterranea</name>
    <dbReference type="NCBI Taxonomy" id="3109564"/>
    <lineage>
        <taxon>Bacteria</taxon>
        <taxon>Bacillati</taxon>
        <taxon>Bacillota</taxon>
        <taxon>Limnochordia</taxon>
        <taxon>Limnochordales</taxon>
        <taxon>Geochordaceae</taxon>
        <taxon>Geochorda</taxon>
    </lineage>
</organism>
<dbReference type="EMBL" id="CP141614">
    <property type="protein sequence ID" value="WRP13549.1"/>
    <property type="molecule type" value="Genomic_DNA"/>
</dbReference>
<accession>A0ABZ1BLC2</accession>
<feature type="transmembrane region" description="Helical" evidence="2">
    <location>
        <begin position="35"/>
        <end position="56"/>
    </location>
</feature>
<gene>
    <name evidence="3" type="primary">spoIIP</name>
    <name evidence="3" type="ORF">VLY81_08795</name>
</gene>
<evidence type="ECO:0000256" key="2">
    <source>
        <dbReference type="SAM" id="Phobius"/>
    </source>
</evidence>
<dbReference type="Proteomes" id="UP001333102">
    <property type="component" value="Chromosome"/>
</dbReference>
<protein>
    <submittedName>
        <fullName evidence="3">Stage II sporulation protein P</fullName>
    </submittedName>
</protein>
<sequence>MSRSPGAYRALPEGESGVPWGGRRVVFMLPGGTSLWWRAALLVAALAGFVAGPSVLPPPARAPGWVIVIEWLAGPAVAPSEAPAPGSVPAPRERLQAWGRWLVARATRAVAPVEAPGQEPRAPSDAVAFGADGAIVPDGLPVRPALASASSSNAGAPPREVPARPSTAASLRGIWVAVYHTHASEMYRTGRDDPDDPQAYHRFGSRETGVLRVGAELVRALNEYGIPAIHVTTLHDTPDFNAAYARSLETARSVVARYPSLRLLIDLHRDAPQEGGTLVTSVDGEEVARLAIVVGTGQGGREGADNMTVARLLAEELDARFPGLLRRIIAQPGRRYNQQVHPGALLIEVGSYRSREEAAVRTARLLAQAIAAMLLRHPVPRGTWG</sequence>
<keyword evidence="4" id="KW-1185">Reference proteome</keyword>
<dbReference type="NCBIfam" id="TIGR02867">
    <property type="entry name" value="spore_II_P"/>
    <property type="match status" value="1"/>
</dbReference>
<evidence type="ECO:0000256" key="1">
    <source>
        <dbReference type="SAM" id="MobiDB-lite"/>
    </source>
</evidence>
<dbReference type="InterPro" id="IPR010897">
    <property type="entry name" value="Spore_II_P"/>
</dbReference>
<dbReference type="Pfam" id="PF07454">
    <property type="entry name" value="SpoIIP"/>
    <property type="match status" value="1"/>
</dbReference>
<feature type="region of interest" description="Disordered" evidence="1">
    <location>
        <begin position="146"/>
        <end position="165"/>
    </location>
</feature>
<keyword evidence="2" id="KW-0812">Transmembrane</keyword>
<name>A0ABZ1BLC2_9FIRM</name>
<feature type="compositionally biased region" description="Low complexity" evidence="1">
    <location>
        <begin position="146"/>
        <end position="158"/>
    </location>
</feature>
<proteinExistence type="predicted"/>
<evidence type="ECO:0000313" key="4">
    <source>
        <dbReference type="Proteomes" id="UP001333102"/>
    </source>
</evidence>
<dbReference type="RefSeq" id="WP_324667794.1">
    <property type="nucleotide sequence ID" value="NZ_CP141614.1"/>
</dbReference>
<evidence type="ECO:0000313" key="3">
    <source>
        <dbReference type="EMBL" id="WRP13549.1"/>
    </source>
</evidence>